<dbReference type="InterPro" id="IPR019320">
    <property type="entry name" value="BORCS8"/>
</dbReference>
<dbReference type="RefSeq" id="XP_022329500.1">
    <property type="nucleotide sequence ID" value="XM_022473792.1"/>
</dbReference>
<evidence type="ECO:0000256" key="1">
    <source>
        <dbReference type="ARBA" id="ARBA00004656"/>
    </source>
</evidence>
<proteinExistence type="inferred from homology"/>
<dbReference type="AlphaFoldDB" id="A0A8B8DNZ6"/>
<comment type="similarity">
    <text evidence="2">Belongs to the BORCS8 family.</text>
</comment>
<comment type="subcellular location">
    <subcellularLocation>
        <location evidence="1">Lysosome membrane</location>
    </subcellularLocation>
</comment>
<sequence>MDSSYSYVTDRTMQGGDIRYNMMTTSNLFREAQDEEMEHKVKKVAEKISESMNIVANEPSLAFFRIQEHVRKSLPQLVEQKHEVIETQQKVQGASFDTEYATHAVKSLHKSGVHFQNIQELLKNAMFMKQQIDYEEDRKLQRKAQGSRYKTVRDDIEVSVARNVKEMSTSKSDNQLDDHKMGIPNTASINISVEEEEQETEDQS</sequence>
<dbReference type="PANTHER" id="PTHR21146">
    <property type="entry name" value="MEF2B PROTEIN"/>
    <property type="match status" value="1"/>
</dbReference>
<evidence type="ECO:0000313" key="7">
    <source>
        <dbReference type="RefSeq" id="XP_022329500.1"/>
    </source>
</evidence>
<reference evidence="7" key="1">
    <citation type="submission" date="2025-08" db="UniProtKB">
        <authorList>
            <consortium name="RefSeq"/>
        </authorList>
    </citation>
    <scope>IDENTIFICATION</scope>
    <source>
        <tissue evidence="7">Whole sample</tissue>
    </source>
</reference>
<organism evidence="6 7">
    <name type="scientific">Crassostrea virginica</name>
    <name type="common">Eastern oyster</name>
    <dbReference type="NCBI Taxonomy" id="6565"/>
    <lineage>
        <taxon>Eukaryota</taxon>
        <taxon>Metazoa</taxon>
        <taxon>Spiralia</taxon>
        <taxon>Lophotrochozoa</taxon>
        <taxon>Mollusca</taxon>
        <taxon>Bivalvia</taxon>
        <taxon>Autobranchia</taxon>
        <taxon>Pteriomorphia</taxon>
        <taxon>Ostreida</taxon>
        <taxon>Ostreoidea</taxon>
        <taxon>Ostreidae</taxon>
        <taxon>Crassostrea</taxon>
    </lineage>
</organism>
<keyword evidence="4" id="KW-0458">Lysosome</keyword>
<dbReference type="OrthoDB" id="10044187at2759"/>
<dbReference type="Pfam" id="PF10167">
    <property type="entry name" value="BORCS8"/>
    <property type="match status" value="1"/>
</dbReference>
<dbReference type="GeneID" id="111128258"/>
<protein>
    <submittedName>
        <fullName evidence="7">BLOC-1-related complex subunit 8-like isoform X1</fullName>
    </submittedName>
</protein>
<accession>A0A8B8DNZ6</accession>
<dbReference type="GO" id="GO:0005765">
    <property type="term" value="C:lysosomal membrane"/>
    <property type="evidence" value="ECO:0007669"/>
    <property type="project" value="UniProtKB-SubCell"/>
</dbReference>
<gene>
    <name evidence="7" type="primary">LOC111128258</name>
</gene>
<name>A0A8B8DNZ6_CRAVI</name>
<evidence type="ECO:0000256" key="2">
    <source>
        <dbReference type="ARBA" id="ARBA00010463"/>
    </source>
</evidence>
<evidence type="ECO:0000256" key="5">
    <source>
        <dbReference type="SAM" id="MobiDB-lite"/>
    </source>
</evidence>
<keyword evidence="6" id="KW-1185">Reference proteome</keyword>
<dbReference type="Proteomes" id="UP000694844">
    <property type="component" value="Chromosome 4"/>
</dbReference>
<keyword evidence="3" id="KW-0472">Membrane</keyword>
<feature type="region of interest" description="Disordered" evidence="5">
    <location>
        <begin position="163"/>
        <end position="204"/>
    </location>
</feature>
<evidence type="ECO:0000313" key="6">
    <source>
        <dbReference type="Proteomes" id="UP000694844"/>
    </source>
</evidence>
<evidence type="ECO:0000256" key="4">
    <source>
        <dbReference type="ARBA" id="ARBA00023228"/>
    </source>
</evidence>
<dbReference type="GO" id="GO:0099078">
    <property type="term" value="C:BORC complex"/>
    <property type="evidence" value="ECO:0007669"/>
    <property type="project" value="TreeGrafter"/>
</dbReference>
<dbReference type="PANTHER" id="PTHR21146:SF0">
    <property type="entry name" value="BLOC-1-RELATED COMPLEX SUBUNIT 8"/>
    <property type="match status" value="1"/>
</dbReference>
<dbReference type="KEGG" id="cvn:111128258"/>
<feature type="compositionally biased region" description="Acidic residues" evidence="5">
    <location>
        <begin position="193"/>
        <end position="204"/>
    </location>
</feature>
<evidence type="ECO:0000256" key="3">
    <source>
        <dbReference type="ARBA" id="ARBA00023136"/>
    </source>
</evidence>